<dbReference type="EMBL" id="CAFBMM010000010">
    <property type="protein sequence ID" value="CAB4899384.1"/>
    <property type="molecule type" value="Genomic_DNA"/>
</dbReference>
<organism evidence="4">
    <name type="scientific">freshwater metagenome</name>
    <dbReference type="NCBI Taxonomy" id="449393"/>
    <lineage>
        <taxon>unclassified sequences</taxon>
        <taxon>metagenomes</taxon>
        <taxon>ecological metagenomes</taxon>
    </lineage>
</organism>
<protein>
    <submittedName>
        <fullName evidence="4">Unannotated protein</fullName>
    </submittedName>
</protein>
<evidence type="ECO:0000256" key="1">
    <source>
        <dbReference type="SAM" id="MobiDB-lite"/>
    </source>
</evidence>
<dbReference type="EMBL" id="CAFBOF010000016">
    <property type="protein sequence ID" value="CAB4977512.1"/>
    <property type="molecule type" value="Genomic_DNA"/>
</dbReference>
<name>A0A6J7FYY8_9ZZZZ</name>
<feature type="region of interest" description="Disordered" evidence="1">
    <location>
        <begin position="38"/>
        <end position="75"/>
    </location>
</feature>
<reference evidence="4" key="1">
    <citation type="submission" date="2020-05" db="EMBL/GenBank/DDBJ databases">
        <authorList>
            <person name="Chiriac C."/>
            <person name="Salcher M."/>
            <person name="Ghai R."/>
            <person name="Kavagutti S V."/>
        </authorList>
    </citation>
    <scope>NUCLEOTIDE SEQUENCE</scope>
</reference>
<evidence type="ECO:0000313" key="4">
    <source>
        <dbReference type="EMBL" id="CAB4899384.1"/>
    </source>
</evidence>
<keyword evidence="2" id="KW-0472">Membrane</keyword>
<evidence type="ECO:0000313" key="6">
    <source>
        <dbReference type="EMBL" id="CAB5026206.1"/>
    </source>
</evidence>
<feature type="compositionally biased region" description="Polar residues" evidence="1">
    <location>
        <begin position="66"/>
        <end position="75"/>
    </location>
</feature>
<proteinExistence type="predicted"/>
<evidence type="ECO:0000256" key="2">
    <source>
        <dbReference type="SAM" id="Phobius"/>
    </source>
</evidence>
<evidence type="ECO:0000313" key="5">
    <source>
        <dbReference type="EMBL" id="CAB4977512.1"/>
    </source>
</evidence>
<keyword evidence="2" id="KW-0812">Transmembrane</keyword>
<dbReference type="AlphaFoldDB" id="A0A6J7FYY8"/>
<dbReference type="EMBL" id="CAFBPQ010000028">
    <property type="protein sequence ID" value="CAB5026206.1"/>
    <property type="molecule type" value="Genomic_DNA"/>
</dbReference>
<feature type="transmembrane region" description="Helical" evidence="2">
    <location>
        <begin position="131"/>
        <end position="160"/>
    </location>
</feature>
<accession>A0A6J7FYY8</accession>
<feature type="transmembrane region" description="Helical" evidence="2">
    <location>
        <begin position="90"/>
        <end position="111"/>
    </location>
</feature>
<keyword evidence="2" id="KW-1133">Transmembrane helix</keyword>
<evidence type="ECO:0000313" key="3">
    <source>
        <dbReference type="EMBL" id="CAB4731470.1"/>
    </source>
</evidence>
<dbReference type="EMBL" id="CAEZYK010000091">
    <property type="protein sequence ID" value="CAB4731470.1"/>
    <property type="molecule type" value="Genomic_DNA"/>
</dbReference>
<gene>
    <name evidence="3" type="ORF">UFOPK2683_01309</name>
    <name evidence="4" type="ORF">UFOPK3605_00399</name>
    <name evidence="5" type="ORF">UFOPK3897_00902</name>
    <name evidence="6" type="ORF">UFOPK4121_00973</name>
</gene>
<sequence length="183" mass="20115">MARAIRCGSCGASNPLESKVGVTTQMCHSCGTAITIPPSAQTRRASDRPIRPPAALAPVKQRSPRRVSTNPVVRTESASQPRTRPWLVRVLAWVLAIPLAFLLVGIPARLGGYLTSQKLLDVIIKRNITRFVPVFLIILAWALATAILVTLIVEILSILLDRRRLRRAEKRSSSSQPQALQTR</sequence>